<dbReference type="EMBL" id="CAEZVF010000047">
    <property type="protein sequence ID" value="CAB4619357.1"/>
    <property type="molecule type" value="Genomic_DNA"/>
</dbReference>
<dbReference type="SUPFAM" id="SSF46785">
    <property type="entry name" value="Winged helix' DNA-binding domain"/>
    <property type="match status" value="1"/>
</dbReference>
<dbReference type="InterPro" id="IPR036388">
    <property type="entry name" value="WH-like_DNA-bd_sf"/>
</dbReference>
<sequence length="106" mass="11771">MTQAPASSSSRQWTFLTNHGHAIIYLNGHPDARIRDIAEVVGITERAAQAILSDLEADGYVTKTKIGRRNHYELHDSLKFRHPVEAGHKVSELLEIFSAPAARLAQ</sequence>
<dbReference type="InterPro" id="IPR011991">
    <property type="entry name" value="ArsR-like_HTH"/>
</dbReference>
<gene>
    <name evidence="1" type="ORF">UFOPK1939_00448</name>
</gene>
<name>A0A6J6I484_9ZZZZ</name>
<evidence type="ECO:0000313" key="1">
    <source>
        <dbReference type="EMBL" id="CAB4619357.1"/>
    </source>
</evidence>
<reference evidence="1" key="1">
    <citation type="submission" date="2020-05" db="EMBL/GenBank/DDBJ databases">
        <authorList>
            <person name="Chiriac C."/>
            <person name="Salcher M."/>
            <person name="Ghai R."/>
            <person name="Kavagutti S V."/>
        </authorList>
    </citation>
    <scope>NUCLEOTIDE SEQUENCE</scope>
</reference>
<protein>
    <submittedName>
        <fullName evidence="1">Unannotated protein</fullName>
    </submittedName>
</protein>
<proteinExistence type="predicted"/>
<dbReference type="Pfam" id="PF13412">
    <property type="entry name" value="HTH_24"/>
    <property type="match status" value="1"/>
</dbReference>
<dbReference type="InterPro" id="IPR036390">
    <property type="entry name" value="WH_DNA-bd_sf"/>
</dbReference>
<dbReference type="AlphaFoldDB" id="A0A6J6I484"/>
<organism evidence="1">
    <name type="scientific">freshwater metagenome</name>
    <dbReference type="NCBI Taxonomy" id="449393"/>
    <lineage>
        <taxon>unclassified sequences</taxon>
        <taxon>metagenomes</taxon>
        <taxon>ecological metagenomes</taxon>
    </lineage>
</organism>
<dbReference type="Gene3D" id="1.10.10.10">
    <property type="entry name" value="Winged helix-like DNA-binding domain superfamily/Winged helix DNA-binding domain"/>
    <property type="match status" value="1"/>
</dbReference>
<dbReference type="CDD" id="cd00090">
    <property type="entry name" value="HTH_ARSR"/>
    <property type="match status" value="1"/>
</dbReference>
<accession>A0A6J6I484</accession>